<organism evidence="9 10">
    <name type="scientific">Phyllotreta striolata</name>
    <name type="common">Striped flea beetle</name>
    <name type="synonym">Crioceris striolata</name>
    <dbReference type="NCBI Taxonomy" id="444603"/>
    <lineage>
        <taxon>Eukaryota</taxon>
        <taxon>Metazoa</taxon>
        <taxon>Ecdysozoa</taxon>
        <taxon>Arthropoda</taxon>
        <taxon>Hexapoda</taxon>
        <taxon>Insecta</taxon>
        <taxon>Pterygota</taxon>
        <taxon>Neoptera</taxon>
        <taxon>Endopterygota</taxon>
        <taxon>Coleoptera</taxon>
        <taxon>Polyphaga</taxon>
        <taxon>Cucujiformia</taxon>
        <taxon>Chrysomeloidea</taxon>
        <taxon>Chrysomelidae</taxon>
        <taxon>Galerucinae</taxon>
        <taxon>Alticini</taxon>
        <taxon>Phyllotreta</taxon>
    </lineage>
</organism>
<keyword evidence="3 7" id="KW-0812">Transmembrane</keyword>
<dbReference type="AlphaFoldDB" id="A0A9N9TB74"/>
<dbReference type="Proteomes" id="UP001153712">
    <property type="component" value="Chromosome 1"/>
</dbReference>
<dbReference type="PROSITE" id="PS50850">
    <property type="entry name" value="MFS"/>
    <property type="match status" value="1"/>
</dbReference>
<dbReference type="GO" id="GO:0016020">
    <property type="term" value="C:membrane"/>
    <property type="evidence" value="ECO:0007669"/>
    <property type="project" value="UniProtKB-SubCell"/>
</dbReference>
<feature type="domain" description="Major facilitator superfamily (MFS) profile" evidence="8">
    <location>
        <begin position="10"/>
        <end position="460"/>
    </location>
</feature>
<dbReference type="Gene3D" id="1.20.1250.20">
    <property type="entry name" value="MFS general substrate transporter like domains"/>
    <property type="match status" value="1"/>
</dbReference>
<protein>
    <recommendedName>
        <fullName evidence="8">Major facilitator superfamily (MFS) profile domain-containing protein</fullName>
    </recommendedName>
</protein>
<feature type="transmembrane region" description="Helical" evidence="7">
    <location>
        <begin position="437"/>
        <end position="458"/>
    </location>
</feature>
<dbReference type="PANTHER" id="PTHR11662">
    <property type="entry name" value="SOLUTE CARRIER FAMILY 17"/>
    <property type="match status" value="1"/>
</dbReference>
<dbReference type="PANTHER" id="PTHR11662:SF336">
    <property type="entry name" value="LP19554P"/>
    <property type="match status" value="1"/>
</dbReference>
<evidence type="ECO:0000256" key="7">
    <source>
        <dbReference type="SAM" id="Phobius"/>
    </source>
</evidence>
<evidence type="ECO:0000256" key="3">
    <source>
        <dbReference type="ARBA" id="ARBA00022692"/>
    </source>
</evidence>
<dbReference type="FunFam" id="1.20.1250.20:FF:000003">
    <property type="entry name" value="Solute carrier family 17 member 3"/>
    <property type="match status" value="1"/>
</dbReference>
<feature type="transmembrane region" description="Helical" evidence="7">
    <location>
        <begin position="115"/>
        <end position="136"/>
    </location>
</feature>
<dbReference type="GO" id="GO:0006820">
    <property type="term" value="P:monoatomic anion transport"/>
    <property type="evidence" value="ECO:0007669"/>
    <property type="project" value="TreeGrafter"/>
</dbReference>
<feature type="transmembrane region" description="Helical" evidence="7">
    <location>
        <begin position="6"/>
        <end position="24"/>
    </location>
</feature>
<dbReference type="OrthoDB" id="6436163at2759"/>
<dbReference type="InterPro" id="IPR020846">
    <property type="entry name" value="MFS_dom"/>
</dbReference>
<feature type="transmembrane region" description="Helical" evidence="7">
    <location>
        <begin position="400"/>
        <end position="425"/>
    </location>
</feature>
<gene>
    <name evidence="9" type="ORF">PHYEVI_LOCUS1156</name>
</gene>
<dbReference type="InterPro" id="IPR050382">
    <property type="entry name" value="MFS_Na/Anion_cotransporter"/>
</dbReference>
<keyword evidence="5 7" id="KW-1133">Transmembrane helix</keyword>
<evidence type="ECO:0000256" key="4">
    <source>
        <dbReference type="ARBA" id="ARBA00022847"/>
    </source>
</evidence>
<sequence length="468" mass="53080">MKKVPYRFWIAVMIFFGAYVNYALRANVPVSIVAMTRQRKKMEHIPECLRLPSYASLEENATDAEAVFPDLPDYGPRFEWSELIIGYALSSYYWGYITGCLPSGPVAEWVGTSNIIFWFTLGSAALNALCVPAAHFHYMAFIVTRFLIGLLGTFIYPSFQILIAHWSPPLERCKFTSALMGNALSSIINWPLISFVTETFGWDWGFYIVSFQIVLYCVFFWFICSDRPDLNRFISQEEVDYIRRSQMGHVSDIRLHAPIRRILRSRPFWILNFGHMGSMYGLYIQINSIPKYMSEVIGYNLSGASGALCMVPHLVRVIVAISTGFLTDNLIKKGRATKEHMRRILTLFSHIIPGVMIMSFSIICCNIVGVIFVLIGLGINGTCIATNMVNAQDLSPNFSGTVFAIISFFGGITGLVVPILQGFFIRNHNGLKEWGNYFYTGSIFYLFSGVIFILFGSFDEQSWNLPRH</sequence>
<dbReference type="InterPro" id="IPR036259">
    <property type="entry name" value="MFS_trans_sf"/>
</dbReference>
<feature type="transmembrane region" description="Helical" evidence="7">
    <location>
        <begin position="142"/>
        <end position="163"/>
    </location>
</feature>
<keyword evidence="6 7" id="KW-0472">Membrane</keyword>
<keyword evidence="4" id="KW-0769">Symport</keyword>
<comment type="subcellular location">
    <subcellularLocation>
        <location evidence="1">Membrane</location>
        <topology evidence="1">Multi-pass membrane protein</topology>
    </subcellularLocation>
</comment>
<feature type="transmembrane region" description="Helical" evidence="7">
    <location>
        <begin position="347"/>
        <end position="380"/>
    </location>
</feature>
<evidence type="ECO:0000256" key="6">
    <source>
        <dbReference type="ARBA" id="ARBA00023136"/>
    </source>
</evidence>
<dbReference type="SUPFAM" id="SSF103473">
    <property type="entry name" value="MFS general substrate transporter"/>
    <property type="match status" value="1"/>
</dbReference>
<proteinExistence type="predicted"/>
<reference evidence="9" key="1">
    <citation type="submission" date="2022-01" db="EMBL/GenBank/DDBJ databases">
        <authorList>
            <person name="King R."/>
        </authorList>
    </citation>
    <scope>NUCLEOTIDE SEQUENCE</scope>
</reference>
<accession>A0A9N9TB74</accession>
<evidence type="ECO:0000256" key="1">
    <source>
        <dbReference type="ARBA" id="ARBA00004141"/>
    </source>
</evidence>
<evidence type="ECO:0000256" key="5">
    <source>
        <dbReference type="ARBA" id="ARBA00022989"/>
    </source>
</evidence>
<evidence type="ECO:0000313" key="9">
    <source>
        <dbReference type="EMBL" id="CAG9854696.1"/>
    </source>
</evidence>
<dbReference type="Pfam" id="PF07690">
    <property type="entry name" value="MFS_1"/>
    <property type="match status" value="1"/>
</dbReference>
<evidence type="ECO:0000313" key="10">
    <source>
        <dbReference type="Proteomes" id="UP001153712"/>
    </source>
</evidence>
<evidence type="ECO:0000256" key="2">
    <source>
        <dbReference type="ARBA" id="ARBA00022448"/>
    </source>
</evidence>
<dbReference type="InterPro" id="IPR011701">
    <property type="entry name" value="MFS"/>
</dbReference>
<dbReference type="EMBL" id="OU900094">
    <property type="protein sequence ID" value="CAG9854696.1"/>
    <property type="molecule type" value="Genomic_DNA"/>
</dbReference>
<feature type="transmembrane region" description="Helical" evidence="7">
    <location>
        <begin position="268"/>
        <end position="284"/>
    </location>
</feature>
<feature type="transmembrane region" description="Helical" evidence="7">
    <location>
        <begin position="304"/>
        <end position="326"/>
    </location>
</feature>
<evidence type="ECO:0000259" key="8">
    <source>
        <dbReference type="PROSITE" id="PS50850"/>
    </source>
</evidence>
<name>A0A9N9TB74_PHYSR</name>
<dbReference type="GO" id="GO:0015293">
    <property type="term" value="F:symporter activity"/>
    <property type="evidence" value="ECO:0007669"/>
    <property type="project" value="UniProtKB-KW"/>
</dbReference>
<dbReference type="FunFam" id="1.20.1250.20:FF:000423">
    <property type="entry name" value="Putative inorganic phosphate cotransporter-like Protein"/>
    <property type="match status" value="1"/>
</dbReference>
<keyword evidence="2" id="KW-0813">Transport</keyword>
<feature type="transmembrane region" description="Helical" evidence="7">
    <location>
        <begin position="204"/>
        <end position="224"/>
    </location>
</feature>
<keyword evidence="10" id="KW-1185">Reference proteome</keyword>